<keyword evidence="10" id="KW-1185">Reference proteome</keyword>
<sequence length="133" mass="15016">MPNVLNYKDILCIVVTYLLISQSQITSSVVFYHFKRLGIAIPIIGISVHLCFAAIAIWCQWACMTQDPGIVPKITDEQTIEDALNFKFTLCKKCDSLRPVKAHHCKICNACILRMDHHCLLSCIKIIAGPWRA</sequence>
<keyword evidence="4 7" id="KW-1133">Transmembrane helix</keyword>
<comment type="domain">
    <text evidence="7">The DHHC domain is required for palmitoyltransferase activity.</text>
</comment>
<evidence type="ECO:0000256" key="3">
    <source>
        <dbReference type="ARBA" id="ARBA00022692"/>
    </source>
</evidence>
<keyword evidence="2 7" id="KW-0808">Transferase</keyword>
<comment type="caution">
    <text evidence="9">The sequence shown here is derived from an EMBL/GenBank/DDBJ whole genome shotgun (WGS) entry which is preliminary data.</text>
</comment>
<feature type="domain" description="Palmitoyltransferase DHHC" evidence="8">
    <location>
        <begin position="89"/>
        <end position="120"/>
    </location>
</feature>
<dbReference type="RefSeq" id="XP_067801436.1">
    <property type="nucleotide sequence ID" value="XM_067948935.1"/>
</dbReference>
<dbReference type="EC" id="2.3.1.225" evidence="7"/>
<protein>
    <recommendedName>
        <fullName evidence="7">Palmitoyltransferase</fullName>
        <ecNumber evidence="7">2.3.1.225</ecNumber>
    </recommendedName>
</protein>
<dbReference type="Proteomes" id="UP001214638">
    <property type="component" value="Unassembled WGS sequence"/>
</dbReference>
<evidence type="ECO:0000313" key="9">
    <source>
        <dbReference type="EMBL" id="KAK2194591.1"/>
    </source>
</evidence>
<gene>
    <name evidence="9" type="ORF">BdWA1_003929</name>
</gene>
<comment type="caution">
    <text evidence="7">Lacks conserved residue(s) required for the propagation of feature annotation.</text>
</comment>
<dbReference type="KEGG" id="bdw:94338224"/>
<name>A0AAD9UM76_9APIC</name>
<keyword evidence="6 7" id="KW-0012">Acyltransferase</keyword>
<dbReference type="PANTHER" id="PTHR12246">
    <property type="entry name" value="PALMITOYLTRANSFERASE ZDHHC16"/>
    <property type="match status" value="1"/>
</dbReference>
<keyword evidence="3 7" id="KW-0812">Transmembrane</keyword>
<evidence type="ECO:0000256" key="2">
    <source>
        <dbReference type="ARBA" id="ARBA00022679"/>
    </source>
</evidence>
<dbReference type="PROSITE" id="PS50216">
    <property type="entry name" value="DHHC"/>
    <property type="match status" value="1"/>
</dbReference>
<evidence type="ECO:0000256" key="6">
    <source>
        <dbReference type="ARBA" id="ARBA00023315"/>
    </source>
</evidence>
<dbReference type="GO" id="GO:0019706">
    <property type="term" value="F:protein-cysteine S-palmitoyltransferase activity"/>
    <property type="evidence" value="ECO:0007669"/>
    <property type="project" value="UniProtKB-EC"/>
</dbReference>
<dbReference type="EMBL" id="JALLKP010000079">
    <property type="protein sequence ID" value="KAK2194591.1"/>
    <property type="molecule type" value="Genomic_DNA"/>
</dbReference>
<evidence type="ECO:0000256" key="4">
    <source>
        <dbReference type="ARBA" id="ARBA00022989"/>
    </source>
</evidence>
<comment type="catalytic activity">
    <reaction evidence="7">
        <text>L-cysteinyl-[protein] + hexadecanoyl-CoA = S-hexadecanoyl-L-cysteinyl-[protein] + CoA</text>
        <dbReference type="Rhea" id="RHEA:36683"/>
        <dbReference type="Rhea" id="RHEA-COMP:10131"/>
        <dbReference type="Rhea" id="RHEA-COMP:11032"/>
        <dbReference type="ChEBI" id="CHEBI:29950"/>
        <dbReference type="ChEBI" id="CHEBI:57287"/>
        <dbReference type="ChEBI" id="CHEBI:57379"/>
        <dbReference type="ChEBI" id="CHEBI:74151"/>
        <dbReference type="EC" id="2.3.1.225"/>
    </reaction>
</comment>
<evidence type="ECO:0000256" key="5">
    <source>
        <dbReference type="ARBA" id="ARBA00023136"/>
    </source>
</evidence>
<dbReference type="AlphaFoldDB" id="A0AAD9UM76"/>
<feature type="transmembrane region" description="Helical" evidence="7">
    <location>
        <begin position="38"/>
        <end position="59"/>
    </location>
</feature>
<dbReference type="InterPro" id="IPR039859">
    <property type="entry name" value="PFA4/ZDH16/20/ERF2-like"/>
</dbReference>
<dbReference type="GO" id="GO:0016020">
    <property type="term" value="C:membrane"/>
    <property type="evidence" value="ECO:0007669"/>
    <property type="project" value="UniProtKB-SubCell"/>
</dbReference>
<comment type="subcellular location">
    <subcellularLocation>
        <location evidence="1">Membrane</location>
        <topology evidence="1">Multi-pass membrane protein</topology>
    </subcellularLocation>
</comment>
<evidence type="ECO:0000313" key="10">
    <source>
        <dbReference type="Proteomes" id="UP001214638"/>
    </source>
</evidence>
<dbReference type="GeneID" id="94338224"/>
<dbReference type="InterPro" id="IPR001594">
    <property type="entry name" value="Palmitoyltrfase_DHHC"/>
</dbReference>
<reference evidence="9" key="1">
    <citation type="journal article" date="2023" name="Nat. Microbiol.">
        <title>Babesia duncani multi-omics identifies virulence factors and drug targets.</title>
        <authorList>
            <person name="Singh P."/>
            <person name="Lonardi S."/>
            <person name="Liang Q."/>
            <person name="Vydyam P."/>
            <person name="Khabirova E."/>
            <person name="Fang T."/>
            <person name="Gihaz S."/>
            <person name="Thekkiniath J."/>
            <person name="Munshi M."/>
            <person name="Abel S."/>
            <person name="Ciampossin L."/>
            <person name="Batugedara G."/>
            <person name="Gupta M."/>
            <person name="Lu X.M."/>
            <person name="Lenz T."/>
            <person name="Chakravarty S."/>
            <person name="Cornillot E."/>
            <person name="Hu Y."/>
            <person name="Ma W."/>
            <person name="Gonzalez L.M."/>
            <person name="Sanchez S."/>
            <person name="Estrada K."/>
            <person name="Sanchez-Flores A."/>
            <person name="Montero E."/>
            <person name="Harb O.S."/>
            <person name="Le Roch K.G."/>
            <person name="Mamoun C.B."/>
        </authorList>
    </citation>
    <scope>NUCLEOTIDE SEQUENCE</scope>
    <source>
        <strain evidence="9">WA1</strain>
    </source>
</reference>
<keyword evidence="5 7" id="KW-0472">Membrane</keyword>
<evidence type="ECO:0000259" key="8">
    <source>
        <dbReference type="Pfam" id="PF01529"/>
    </source>
</evidence>
<dbReference type="Pfam" id="PF01529">
    <property type="entry name" value="DHHC"/>
    <property type="match status" value="1"/>
</dbReference>
<evidence type="ECO:0000256" key="1">
    <source>
        <dbReference type="ARBA" id="ARBA00004141"/>
    </source>
</evidence>
<organism evidence="9 10">
    <name type="scientific">Babesia duncani</name>
    <dbReference type="NCBI Taxonomy" id="323732"/>
    <lineage>
        <taxon>Eukaryota</taxon>
        <taxon>Sar</taxon>
        <taxon>Alveolata</taxon>
        <taxon>Apicomplexa</taxon>
        <taxon>Aconoidasida</taxon>
        <taxon>Piroplasmida</taxon>
        <taxon>Babesiidae</taxon>
        <taxon>Babesia</taxon>
    </lineage>
</organism>
<proteinExistence type="inferred from homology"/>
<comment type="similarity">
    <text evidence="7">Belongs to the DHHC palmitoyltransferase family.</text>
</comment>
<evidence type="ECO:0000256" key="7">
    <source>
        <dbReference type="RuleBase" id="RU079119"/>
    </source>
</evidence>
<accession>A0AAD9UM76</accession>